<sequence length="2935" mass="326424">MEAVLYLNLLDYLLVILWAREFRHAPNLTFLQDFMLDDLKDLVAFVVEEKIAGLVGAIQEALRRLLGVLEEEKGAGGGRHVSKMDLAAWHRHIKQGHIPFRADCRICGEAMGCDKPHKRLGGSATKFTMSADLCGPFPEGKDLGTGVICKYALVSTVAVPIISELPGEVTEPCDTAKDVERTEEIPCEPEDRDLVPEDEVRRLNEMAEIEKSQEPQGHQNVTLAEVIPDRTVESLVRALSRLHAKYRMLGIQAIMELQEVPAVKHRITGKHPPPLPDHPLAGRVGALYEKSVPALSTCRAGGEDSLDSLDWSSSLDVGKSLSVRLEPQGELEEVNGGHELHDKVEPGDELLHHDLQGEVEDPLLCDWQQVEKWHELEQRRHWALKQLWCQGLREVAVGENSGSVHGSWLHEVELLLKGAEDQLSFQHSAIENFKLSALAPSMGTPDAPATVLQTYTVSLQQVRRELEKWKPPLRDEYRQLVSSTQAIKPTTEEKLRLDPRFPTMELAPAMLVPTVKSPHGRLRARVVICGNHLTKVNEESNNSAGETQPKDSNPFSLYAGGADGTTLRCLMKCAAENSWSVGTVDIKTAFLLAPRPDEQERLLVARPPKVLIEAGICDAAELWEISHAVYGLNDAPANWSQYRDRELPQLRFSAGGHDYQLVSTPEPNLWKLIKTDPGALPQEDNSEGFLAVYVDDMLVAAPGPLAKSVIDGIRAHWRCSEPEWATAEKAIKFCGFEISCSDDAVILNQASYTRDLLSRHEGIKPRQTPLPLGVQDEVEADVQISQVRRAQALVGELLWLSGRTRPDLCYGVSIMGRLVTKAPTKVLEWGAHMLGYLQHTVDYELRYTKQVVESCIAVQVKVDGYSGRHHWHGGMEPFAGKSQGPPPVDDTLEPPQRRATLDSVAENSTGTPSSEQVEFPTANVTWVRTEVHSVRRTSSSSSSAPSQTSPSTRSSATGSTAAARGSDAIDAGVTLGYMGRLGGYLSRGENLRSGPASSATESESEREDWRRNLDVSSTSSVQGHETTLPPGLPPLHEHLDEVPQWMGIVSQLPVRQRGVPGQSDHLRDPDSDSDGLNDPDSFFFAQSTLDDLEASKRLLRPLSDLSMLFFSPLCRGFSLYKVDIDEHQSIWLANSVSTVKDDEHTRDEVRLAGEVLEVDSEYRKPLDLVRSGPEAFPLEDQVQLLKSEVESLRNLLAATRRLIVTDLQDRSDIGTFSLVSEVKLSEADLEADRIRSAGDPSAPRPSSAPLLESTSREAAAQAVGRFLRRALDGQPRGESGRDKISQASRYWIVVRGFDRRVFDPVRVFGKWAPAKELVKRGSELGDSVFVGLPAIEGIKCALQALTKVISAEVATAESEDRMVLLRAENLKLWMGFLREDLVTEVAFLTVEEEAELSEEVQIFTLDGFNQAWPAAQALVDVGQDHFAFFTVPEEVFPLGEAGLAAQAGAEAQEVWCSRPFLSSAQARDNHGLYGGGDSDSAQARRGFSAPPTCCPCERSSSAAMVKSARNAGIDEKVLREMQALMASAAPTKKKLKEPRQVTLKPGGGKRSSIARRALTKALTHSPQELYMLIQKLMEEDLQGRVMTPNMPRAALSARAWVEHRSYIGQYKTLTHAAWGVSGIRIIDCLVGGRVDEARARANLMLLQLDQVAADRGSWQLASLLSLETLPPFANLATHHPPDVSMGEQPFSKLLDPRWSEVALAQLKETDEYLEKRKKLQQKGDSSWRASVVLEDQLRCEFIAEMVLAASGEDLRDFFYQFKVGPERTVRNALADFLCIEEAYEVFGRDAIPSTWQPPIYCGLATLAMGDQNACEFAQRSHLAMMLRAGVLEEAEMISLQGDVPRGLLSVGVIIDDLVLLEKILAASWNQSKDGQPTQADLRLDKAVAAYREHHLEVNLKKESRNQTLARFWGVELDGQKGLVRGSSLRLWPLIVITARVAVLGLCTVALLEATAGSWISILAARRRLLCVVNLIFEATGIEQQNIVLRRSPELLAELWTLVCLGPLATTNLRAQYQPFSTSTDASSGWLAAVRASVPRAIVAEVARRGLRKGRWSKLLPAHQAWLRSHGLLGESEELPGDAYDARPIWVLLARCLTYEERWRKPVARDTHINILELRAHLLEERRLAQCFSHSRFLYGLDSQVSLGALVKGRAASRALNREMVKALPNVISSDLYSSYMYYPSKVKRADGPTRDSLPAEPDVPTPEWWNAAADGDLEGLDAWLRVAEGDIDRPDFDCKELFAAVMPTARPSRGIFSRLRKDTLERAPIAVACSEPSALPSEALEILNSFPKAQFLFPKNFTSFSEPGCIDLFSGSVGIARAMIRNGAPWCLCFEWKRSASENSLIRLRAVRCWGAAPICASFSIAVTPPVRSAKFPRGLPNLSQNMKVKVWEGNAHADFLAELITTTEQTDPAIIFWFENPDTSWLWRQKKFHQFRPADFDRVFRCCFCRYGAPWNKKPTRFDAPVLCHSDREKLSALALRREANRELTGLILFSFRLRRRYGWKVKRLFNFLIGRVLSGLSTACGAIRHARRCLFHLARLCKEWMEQHARERWNLQLEDLIVLTSSGNVLSAESREEDALDVYFFTKQCLETQAEVIPERLDAKDPSLASFGGAEEQDDVLGQRCEDVIDPAFEAFRSNIAEVRARIAESRPVSALASRCEQRVIAQRAAARAVLENLKSHRAACSRSISLLVQKSNRVQVKLSDCLEKAESAMKALESVELHESLQSETRRCLADVVPRDRILRFTGALEGEGAQLLQRLEKLQRQDSQLEGMCEQVAERVEQLIEEDSVSTEAKAIHEEQARAQSELPRLRALVPSAGAAPATVLEDEKRSALLRDRVTTACANVHTALDQLQSCWDRQHQMFVQRLREVAYVQSKVRYVERQAALLEEEVNAQSNHAQHIVRLQKLPKAYNSALREVALRRQFRERGGLS</sequence>
<keyword evidence="5" id="KW-1185">Reference proteome</keyword>
<accession>A0ABP0LQ96</accession>
<evidence type="ECO:0000256" key="1">
    <source>
        <dbReference type="SAM" id="MobiDB-lite"/>
    </source>
</evidence>
<dbReference type="PANTHER" id="PTHR13222">
    <property type="entry name" value="RB1-INDUCIBLE COILED-COIL"/>
    <property type="match status" value="1"/>
</dbReference>
<feature type="region of interest" description="Disordered" evidence="1">
    <location>
        <begin position="1529"/>
        <end position="1550"/>
    </location>
</feature>
<dbReference type="Pfam" id="PF07727">
    <property type="entry name" value="RVT_2"/>
    <property type="match status" value="1"/>
</dbReference>
<dbReference type="EMBL" id="CAXAMN010013447">
    <property type="protein sequence ID" value="CAK9040863.1"/>
    <property type="molecule type" value="Genomic_DNA"/>
</dbReference>
<evidence type="ECO:0000313" key="5">
    <source>
        <dbReference type="Proteomes" id="UP001642484"/>
    </source>
</evidence>
<feature type="compositionally biased region" description="Polar residues" evidence="1">
    <location>
        <begin position="905"/>
        <end position="926"/>
    </location>
</feature>
<feature type="region of interest" description="Disordered" evidence="1">
    <location>
        <begin position="873"/>
        <end position="964"/>
    </location>
</feature>
<dbReference type="Proteomes" id="UP001642484">
    <property type="component" value="Unassembled WGS sequence"/>
</dbReference>
<name>A0ABP0LQ96_9DINO</name>
<feature type="chain" id="PRO_5047279694" description="Reverse transcriptase Ty1/copia-type domain-containing protein" evidence="2">
    <location>
        <begin position="20"/>
        <end position="2935"/>
    </location>
</feature>
<feature type="region of interest" description="Disordered" evidence="1">
    <location>
        <begin position="987"/>
        <end position="1038"/>
    </location>
</feature>
<dbReference type="PANTHER" id="PTHR13222:SF1">
    <property type="entry name" value="RB1-INDUCIBLE COILED-COIL PROTEIN 1"/>
    <property type="match status" value="1"/>
</dbReference>
<gene>
    <name evidence="4" type="ORF">CCMP2556_LOCUS21964</name>
</gene>
<protein>
    <recommendedName>
        <fullName evidence="3">Reverse transcriptase Ty1/copia-type domain-containing protein</fullName>
    </recommendedName>
</protein>
<feature type="compositionally biased region" description="Low complexity" evidence="1">
    <location>
        <begin position="1237"/>
        <end position="1249"/>
    </location>
</feature>
<dbReference type="InterPro" id="IPR013103">
    <property type="entry name" value="RVT_2"/>
</dbReference>
<keyword evidence="2" id="KW-0732">Signal</keyword>
<feature type="signal peptide" evidence="2">
    <location>
        <begin position="1"/>
        <end position="19"/>
    </location>
</feature>
<evidence type="ECO:0000313" key="4">
    <source>
        <dbReference type="EMBL" id="CAK9040863.1"/>
    </source>
</evidence>
<dbReference type="InterPro" id="IPR040040">
    <property type="entry name" value="ATG11"/>
</dbReference>
<evidence type="ECO:0000259" key="3">
    <source>
        <dbReference type="Pfam" id="PF07727"/>
    </source>
</evidence>
<feature type="compositionally biased region" description="Low complexity" evidence="1">
    <location>
        <begin position="936"/>
        <end position="964"/>
    </location>
</feature>
<comment type="caution">
    <text evidence="4">The sequence shown here is derived from an EMBL/GenBank/DDBJ whole genome shotgun (WGS) entry which is preliminary data.</text>
</comment>
<feature type="region of interest" description="Disordered" evidence="1">
    <location>
        <begin position="1056"/>
        <end position="1079"/>
    </location>
</feature>
<feature type="region of interest" description="Disordered" evidence="1">
    <location>
        <begin position="1233"/>
        <end position="1255"/>
    </location>
</feature>
<evidence type="ECO:0000256" key="2">
    <source>
        <dbReference type="SAM" id="SignalP"/>
    </source>
</evidence>
<organism evidence="4 5">
    <name type="scientific">Durusdinium trenchii</name>
    <dbReference type="NCBI Taxonomy" id="1381693"/>
    <lineage>
        <taxon>Eukaryota</taxon>
        <taxon>Sar</taxon>
        <taxon>Alveolata</taxon>
        <taxon>Dinophyceae</taxon>
        <taxon>Suessiales</taxon>
        <taxon>Symbiodiniaceae</taxon>
        <taxon>Durusdinium</taxon>
    </lineage>
</organism>
<proteinExistence type="predicted"/>
<feature type="domain" description="Reverse transcriptase Ty1/copia-type" evidence="3">
    <location>
        <begin position="566"/>
        <end position="756"/>
    </location>
</feature>
<reference evidence="4 5" key="1">
    <citation type="submission" date="2024-02" db="EMBL/GenBank/DDBJ databases">
        <authorList>
            <person name="Chen Y."/>
            <person name="Shah S."/>
            <person name="Dougan E. K."/>
            <person name="Thang M."/>
            <person name="Chan C."/>
        </authorList>
    </citation>
    <scope>NUCLEOTIDE SEQUENCE [LARGE SCALE GENOMIC DNA]</scope>
</reference>